<reference evidence="1 2" key="1">
    <citation type="submission" date="2013-09" db="EMBL/GenBank/DDBJ databases">
        <title>Corchorus capsularis genome sequencing.</title>
        <authorList>
            <person name="Alam M."/>
            <person name="Haque M.S."/>
            <person name="Islam M.S."/>
            <person name="Emdad E.M."/>
            <person name="Islam M.M."/>
            <person name="Ahmed B."/>
            <person name="Halim A."/>
            <person name="Hossen Q.M.M."/>
            <person name="Hossain M.Z."/>
            <person name="Ahmed R."/>
            <person name="Khan M.M."/>
            <person name="Islam R."/>
            <person name="Rashid M.M."/>
            <person name="Khan S.A."/>
            <person name="Rahman M.S."/>
            <person name="Alam M."/>
        </authorList>
    </citation>
    <scope>NUCLEOTIDE SEQUENCE [LARGE SCALE GENOMIC DNA]</scope>
    <source>
        <strain evidence="2">cv. CVL-1</strain>
        <tissue evidence="1">Whole seedling</tissue>
    </source>
</reference>
<gene>
    <name evidence="1" type="ORF">CCACVL1_24618</name>
</gene>
<name>A0A1R3GNZ2_COCAP</name>
<organism evidence="1 2">
    <name type="scientific">Corchorus capsularis</name>
    <name type="common">Jute</name>
    <dbReference type="NCBI Taxonomy" id="210143"/>
    <lineage>
        <taxon>Eukaryota</taxon>
        <taxon>Viridiplantae</taxon>
        <taxon>Streptophyta</taxon>
        <taxon>Embryophyta</taxon>
        <taxon>Tracheophyta</taxon>
        <taxon>Spermatophyta</taxon>
        <taxon>Magnoliopsida</taxon>
        <taxon>eudicotyledons</taxon>
        <taxon>Gunneridae</taxon>
        <taxon>Pentapetalae</taxon>
        <taxon>rosids</taxon>
        <taxon>malvids</taxon>
        <taxon>Malvales</taxon>
        <taxon>Malvaceae</taxon>
        <taxon>Grewioideae</taxon>
        <taxon>Apeibeae</taxon>
        <taxon>Corchorus</taxon>
    </lineage>
</organism>
<sequence>MSSIIRIYAVYQQIMVSIRMQCVFLFSAKHNFLGERKKEENPNKRKLTRNAKPLYCIFTFMPHRNFRWKVEITTSAR</sequence>
<evidence type="ECO:0000313" key="2">
    <source>
        <dbReference type="Proteomes" id="UP000188268"/>
    </source>
</evidence>
<protein>
    <submittedName>
        <fullName evidence="1">Protein STR-52</fullName>
    </submittedName>
</protein>
<dbReference type="EMBL" id="AWWV01013865">
    <property type="protein sequence ID" value="OMO59776.1"/>
    <property type="molecule type" value="Genomic_DNA"/>
</dbReference>
<dbReference type="Gramene" id="OMO59776">
    <property type="protein sequence ID" value="OMO59776"/>
    <property type="gene ID" value="CCACVL1_24618"/>
</dbReference>
<proteinExistence type="predicted"/>
<dbReference type="AlphaFoldDB" id="A0A1R3GNZ2"/>
<accession>A0A1R3GNZ2</accession>
<keyword evidence="2" id="KW-1185">Reference proteome</keyword>
<comment type="caution">
    <text evidence="1">The sequence shown here is derived from an EMBL/GenBank/DDBJ whole genome shotgun (WGS) entry which is preliminary data.</text>
</comment>
<dbReference type="Proteomes" id="UP000188268">
    <property type="component" value="Unassembled WGS sequence"/>
</dbReference>
<evidence type="ECO:0000313" key="1">
    <source>
        <dbReference type="EMBL" id="OMO59776.1"/>
    </source>
</evidence>